<feature type="compositionally biased region" description="Low complexity" evidence="2">
    <location>
        <begin position="67"/>
        <end position="82"/>
    </location>
</feature>
<gene>
    <name evidence="3" type="ORF">Vafri_4415</name>
</gene>
<name>A0A8J4ATL4_9CHLO</name>
<dbReference type="AlphaFoldDB" id="A0A8J4ATL4"/>
<organism evidence="3 4">
    <name type="scientific">Volvox africanus</name>
    <dbReference type="NCBI Taxonomy" id="51714"/>
    <lineage>
        <taxon>Eukaryota</taxon>
        <taxon>Viridiplantae</taxon>
        <taxon>Chlorophyta</taxon>
        <taxon>core chlorophytes</taxon>
        <taxon>Chlorophyceae</taxon>
        <taxon>CS clade</taxon>
        <taxon>Chlamydomonadales</taxon>
        <taxon>Volvocaceae</taxon>
        <taxon>Volvox</taxon>
    </lineage>
</organism>
<reference evidence="3" key="1">
    <citation type="journal article" date="2021" name="Proc. Natl. Acad. Sci. U.S.A.">
        <title>Three genomes in the algal genus Volvox reveal the fate of a haploid sex-determining region after a transition to homothallism.</title>
        <authorList>
            <person name="Yamamoto K."/>
            <person name="Hamaji T."/>
            <person name="Kawai-Toyooka H."/>
            <person name="Matsuzaki R."/>
            <person name="Takahashi F."/>
            <person name="Nishimura Y."/>
            <person name="Kawachi M."/>
            <person name="Noguchi H."/>
            <person name="Minakuchi Y."/>
            <person name="Umen J.G."/>
            <person name="Toyoda A."/>
            <person name="Nozaki H."/>
        </authorList>
    </citation>
    <scope>NUCLEOTIDE SEQUENCE</scope>
    <source>
        <strain evidence="3">NIES-3780</strain>
    </source>
</reference>
<dbReference type="EMBL" id="BNCO01000004">
    <property type="protein sequence ID" value="GIL47647.1"/>
    <property type="molecule type" value="Genomic_DNA"/>
</dbReference>
<sequence>MDEPSCSDDVGVASQAVDILAGLASLGISQSLRDQVQRALTDISQAAGIAYDPQLQTHASRQAGGYTTDKTTSTRTGGSRDNTQQRQVADLEQKMAMSRSIMKKLYHKNVELEKELAIIKANRGVVNLSPPPTAQGNLALGSLSADTAATRPGLTDSTPASQALQERDLTIRQLQQALEASRRRCALLEMQLGNGAVGGAGASVAGASAAGRGGGLGCGMGAPGVSPDSLRDMLAQSALHHQKYKQIREDYNRLLNKRASTLQAGSRSGSAAAVAARAIVEDLQKRLAEEVQEREAEAALYSAKLYQSEKAMSDWYVEKRLLEDHITRLSAELAERDKIDGEIEGCVTSMLERLRAVEAENEELRGRLAAGTAASLGQCA</sequence>
<evidence type="ECO:0000256" key="2">
    <source>
        <dbReference type="SAM" id="MobiDB-lite"/>
    </source>
</evidence>
<comment type="caution">
    <text evidence="3">The sequence shown here is derived from an EMBL/GenBank/DDBJ whole genome shotgun (WGS) entry which is preliminary data.</text>
</comment>
<accession>A0A8J4ATL4</accession>
<protein>
    <submittedName>
        <fullName evidence="3">Uncharacterized protein</fullName>
    </submittedName>
</protein>
<dbReference type="Proteomes" id="UP000747399">
    <property type="component" value="Unassembled WGS sequence"/>
</dbReference>
<feature type="region of interest" description="Disordered" evidence="2">
    <location>
        <begin position="54"/>
        <end position="86"/>
    </location>
</feature>
<keyword evidence="1" id="KW-0175">Coiled coil</keyword>
<evidence type="ECO:0000313" key="3">
    <source>
        <dbReference type="EMBL" id="GIL47647.1"/>
    </source>
</evidence>
<evidence type="ECO:0000256" key="1">
    <source>
        <dbReference type="SAM" id="Coils"/>
    </source>
</evidence>
<feature type="coiled-coil region" evidence="1">
    <location>
        <begin position="164"/>
        <end position="191"/>
    </location>
</feature>
<keyword evidence="4" id="KW-1185">Reference proteome</keyword>
<evidence type="ECO:0000313" key="4">
    <source>
        <dbReference type="Proteomes" id="UP000747399"/>
    </source>
</evidence>
<proteinExistence type="predicted"/>
<feature type="coiled-coil region" evidence="1">
    <location>
        <begin position="273"/>
        <end position="300"/>
    </location>
</feature>